<dbReference type="InterPro" id="IPR052336">
    <property type="entry name" value="MlaD_Phospholipid_Transporter"/>
</dbReference>
<dbReference type="HOGENOM" id="CLU_581253_0_0_12"/>
<gene>
    <name evidence="2" type="ordered locus">Spirs_4029</name>
</gene>
<dbReference type="EMBL" id="CP002116">
    <property type="protein sequence ID" value="ADK83113.1"/>
    <property type="molecule type" value="Genomic_DNA"/>
</dbReference>
<accession>E1R9E4</accession>
<keyword evidence="3" id="KW-1185">Reference proteome</keyword>
<feature type="domain" description="Mce/MlaD" evidence="1">
    <location>
        <begin position="35"/>
        <end position="109"/>
    </location>
</feature>
<dbReference type="STRING" id="573413.Spirs_4029"/>
<reference evidence="2 3" key="1">
    <citation type="journal article" date="2010" name="Stand. Genomic Sci.">
        <title>Complete genome sequence of Spirochaeta smaragdinae type strain (SEBR 4228).</title>
        <authorList>
            <person name="Mavromatis K."/>
            <person name="Yasawong M."/>
            <person name="Chertkov O."/>
            <person name="Lapidus A."/>
            <person name="Lucas S."/>
            <person name="Nolan M."/>
            <person name="Del Rio T.G."/>
            <person name="Tice H."/>
            <person name="Cheng J.F."/>
            <person name="Pitluck S."/>
            <person name="Liolios K."/>
            <person name="Ivanova N."/>
            <person name="Tapia R."/>
            <person name="Han C."/>
            <person name="Bruce D."/>
            <person name="Goodwin L."/>
            <person name="Pati A."/>
            <person name="Chen A."/>
            <person name="Palaniappan K."/>
            <person name="Land M."/>
            <person name="Hauser L."/>
            <person name="Chang Y.J."/>
            <person name="Jeffries C.D."/>
            <person name="Detter J.C."/>
            <person name="Rohde M."/>
            <person name="Brambilla E."/>
            <person name="Spring S."/>
            <person name="Goker M."/>
            <person name="Sikorski J."/>
            <person name="Woyke T."/>
            <person name="Bristow J."/>
            <person name="Eisen J.A."/>
            <person name="Markowitz V."/>
            <person name="Hugenholtz P."/>
            <person name="Klenk H.P."/>
            <person name="Kyrpides N.C."/>
        </authorList>
    </citation>
    <scope>NUCLEOTIDE SEQUENCE [LARGE SCALE GENOMIC DNA]</scope>
    <source>
        <strain evidence="3">DSM 11293 / JCM 15392 / SEBR 4228</strain>
    </source>
</reference>
<evidence type="ECO:0000259" key="1">
    <source>
        <dbReference type="Pfam" id="PF02470"/>
    </source>
</evidence>
<organism evidence="2 3">
    <name type="scientific">Sediminispirochaeta smaragdinae (strain DSM 11293 / JCM 15392 / SEBR 4228)</name>
    <name type="common">Spirochaeta smaragdinae</name>
    <dbReference type="NCBI Taxonomy" id="573413"/>
    <lineage>
        <taxon>Bacteria</taxon>
        <taxon>Pseudomonadati</taxon>
        <taxon>Spirochaetota</taxon>
        <taxon>Spirochaetia</taxon>
        <taxon>Spirochaetales</taxon>
        <taxon>Spirochaetaceae</taxon>
        <taxon>Sediminispirochaeta</taxon>
    </lineage>
</organism>
<evidence type="ECO:0000313" key="2">
    <source>
        <dbReference type="EMBL" id="ADK83113.1"/>
    </source>
</evidence>
<dbReference type="PANTHER" id="PTHR33371">
    <property type="entry name" value="INTERMEMBRANE PHOSPHOLIPID TRANSPORT SYSTEM BINDING PROTEIN MLAD-RELATED"/>
    <property type="match status" value="1"/>
</dbReference>
<dbReference type="OrthoDB" id="9788420at2"/>
<dbReference type="AlphaFoldDB" id="E1R9E4"/>
<dbReference type="Pfam" id="PF02470">
    <property type="entry name" value="MlaD"/>
    <property type="match status" value="1"/>
</dbReference>
<dbReference type="PANTHER" id="PTHR33371:SF4">
    <property type="entry name" value="INTERMEMBRANE PHOSPHOLIPID TRANSPORT SYSTEM BINDING PROTEIN MLAD"/>
    <property type="match status" value="1"/>
</dbReference>
<sequence length="470" mass="51602">MSRLLKIGLFVAITGTVSIVYIMQTVEAIDADETKLIHAYMDDASGLLPESLVRLSGVNIGKVTKIVLEDGKAKVTMEVNAEVPIYQDARVVKKMDSILGNSIVSIVPGNMNTGIIPPNGVVRYVESSTAMNKAFESTQKVAEELEQLLAEFRTFMNNSGYSEMNDILVSAKSTVAVTGDLVQQNLLILRSAMTDIAAVAERLNAQSEAESDNISTILDHTARLTERLDTMLAENDRNLEQAVAEMRKSAETLTAVLESTRSIARKIDDGEGNLGKLVNDEELYHRIVGITENVEGFVDSTVGMNVELGLQGDYMVQASGMETRAELRLIPGEKPKEYWVGVTVPPGSDDYSDADVNISAELVRRYGPLAIRGGIIESSGGIGFDLRPLRQVELSTQMYRLGRDAGPVMDASGTFYPFFDPTSENPLRWLYMTAGVRDFVIQDDFDYHFGVGLRFFDNDLKGIIQYVPSP</sequence>
<proteinExistence type="predicted"/>
<dbReference type="KEGG" id="ssm:Spirs_4029"/>
<evidence type="ECO:0000313" key="3">
    <source>
        <dbReference type="Proteomes" id="UP000002318"/>
    </source>
</evidence>
<dbReference type="RefSeq" id="WP_013256570.1">
    <property type="nucleotide sequence ID" value="NC_014364.1"/>
</dbReference>
<protein>
    <submittedName>
        <fullName evidence="2">Mammalian cell entry related domain protein</fullName>
    </submittedName>
</protein>
<dbReference type="InterPro" id="IPR003399">
    <property type="entry name" value="Mce/MlaD"/>
</dbReference>
<name>E1R9E4_SEDSS</name>
<dbReference type="eggNOG" id="COG1463">
    <property type="taxonomic scope" value="Bacteria"/>
</dbReference>
<dbReference type="Proteomes" id="UP000002318">
    <property type="component" value="Chromosome"/>
</dbReference>